<evidence type="ECO:0000256" key="2">
    <source>
        <dbReference type="SAM" id="Phobius"/>
    </source>
</evidence>
<feature type="transmembrane region" description="Helical" evidence="2">
    <location>
        <begin position="151"/>
        <end position="168"/>
    </location>
</feature>
<sequence>MVSENNPPANLTILRLTALVVLVVWFAALVLASARDGVLLTFAWLDVAIVTILCGVPIAWLTTTTLTRLFMAKTDASVVLLMVGLVLLVFFRAVFWKVAGPDIPIDAIASGNTLTRILSALVASFGIVGSLAVFVTWPLSSGTKDTLGETPIHWIFAVLLLVLVPAIYESAKGHSNVKTAFDYLSQSRLVEASDLMRHCIVLDAGTSYHGTHFRSLIVKLEARIEAIQKQVYKPLSRVDSIEKQIEQAINLAILNRRDEAILLLLPLVQSPDFAASGGHGLLGTIYQDRRNWEESLFHFRLAAEFWQAQRYSPEHSSGLAKSIQGQAYALRKLGRIDEAAAMYARLLELSPTAEHHFLLAQFHEDIQDTSQAAYHARRAIEISPEHYHKSAGSLINKMKTSHFGCFQLYAD</sequence>
<dbReference type="SUPFAM" id="SSF48452">
    <property type="entry name" value="TPR-like"/>
    <property type="match status" value="1"/>
</dbReference>
<feature type="transmembrane region" description="Helical" evidence="2">
    <location>
        <begin position="12"/>
        <end position="32"/>
    </location>
</feature>
<name>A0A7V8V5P5_9BACT</name>
<feature type="transmembrane region" description="Helical" evidence="2">
    <location>
        <begin position="117"/>
        <end position="139"/>
    </location>
</feature>
<dbReference type="AlphaFoldDB" id="A0A7V8V5P5"/>
<reference evidence="3 4" key="1">
    <citation type="submission" date="2020-05" db="EMBL/GenBank/DDBJ databases">
        <title>Bremerella alba sp. nov., a novel planctomycete isolated from the surface of the macroalga Fucus spiralis.</title>
        <authorList>
            <person name="Godinho O."/>
            <person name="Botelho R."/>
            <person name="Albuquerque L."/>
            <person name="Wiegand S."/>
            <person name="Da Costa M.S."/>
            <person name="Lobo-Da-Cunha A."/>
            <person name="Jogler C."/>
            <person name="Lage O.M."/>
        </authorList>
    </citation>
    <scope>NUCLEOTIDE SEQUENCE [LARGE SCALE GENOMIC DNA]</scope>
    <source>
        <strain evidence="3 4">FF15</strain>
    </source>
</reference>
<dbReference type="InterPro" id="IPR011990">
    <property type="entry name" value="TPR-like_helical_dom_sf"/>
</dbReference>
<dbReference type="InterPro" id="IPR019734">
    <property type="entry name" value="TPR_rpt"/>
</dbReference>
<feature type="transmembrane region" description="Helical" evidence="2">
    <location>
        <begin position="76"/>
        <end position="96"/>
    </location>
</feature>
<dbReference type="EMBL" id="JABRWO010000006">
    <property type="protein sequence ID" value="MBA2115428.1"/>
    <property type="molecule type" value="Genomic_DNA"/>
</dbReference>
<feature type="repeat" description="TPR" evidence="1">
    <location>
        <begin position="320"/>
        <end position="353"/>
    </location>
</feature>
<organism evidence="3 4">
    <name type="scientific">Bremerella alba</name>
    <dbReference type="NCBI Taxonomy" id="980252"/>
    <lineage>
        <taxon>Bacteria</taxon>
        <taxon>Pseudomonadati</taxon>
        <taxon>Planctomycetota</taxon>
        <taxon>Planctomycetia</taxon>
        <taxon>Pirellulales</taxon>
        <taxon>Pirellulaceae</taxon>
        <taxon>Bremerella</taxon>
    </lineage>
</organism>
<dbReference type="Proteomes" id="UP000551616">
    <property type="component" value="Unassembled WGS sequence"/>
</dbReference>
<comment type="caution">
    <text evidence="3">The sequence shown here is derived from an EMBL/GenBank/DDBJ whole genome shotgun (WGS) entry which is preliminary data.</text>
</comment>
<keyword evidence="2" id="KW-0812">Transmembrane</keyword>
<evidence type="ECO:0008006" key="5">
    <source>
        <dbReference type="Google" id="ProtNLM"/>
    </source>
</evidence>
<proteinExistence type="predicted"/>
<keyword evidence="4" id="KW-1185">Reference proteome</keyword>
<evidence type="ECO:0000256" key="1">
    <source>
        <dbReference type="PROSITE-ProRule" id="PRU00339"/>
    </source>
</evidence>
<evidence type="ECO:0000313" key="3">
    <source>
        <dbReference type="EMBL" id="MBA2115428.1"/>
    </source>
</evidence>
<evidence type="ECO:0000313" key="4">
    <source>
        <dbReference type="Proteomes" id="UP000551616"/>
    </source>
</evidence>
<dbReference type="Gene3D" id="1.25.40.10">
    <property type="entry name" value="Tetratricopeptide repeat domain"/>
    <property type="match status" value="1"/>
</dbReference>
<keyword evidence="2" id="KW-0472">Membrane</keyword>
<protein>
    <recommendedName>
        <fullName evidence="5">Tetratricopeptide repeat protein</fullName>
    </recommendedName>
</protein>
<accession>A0A7V8V5P5</accession>
<dbReference type="SMART" id="SM00028">
    <property type="entry name" value="TPR"/>
    <property type="match status" value="3"/>
</dbReference>
<keyword evidence="1" id="KW-0802">TPR repeat</keyword>
<keyword evidence="2" id="KW-1133">Transmembrane helix</keyword>
<dbReference type="PROSITE" id="PS50005">
    <property type="entry name" value="TPR"/>
    <property type="match status" value="1"/>
</dbReference>
<gene>
    <name evidence="3" type="ORF">HOV93_26090</name>
</gene>
<feature type="transmembrane region" description="Helical" evidence="2">
    <location>
        <begin position="39"/>
        <end position="61"/>
    </location>
</feature>